<dbReference type="EMBL" id="AY040341">
    <property type="protein sequence ID" value="AAK77218.1"/>
    <property type="molecule type" value="mRNA"/>
</dbReference>
<feature type="non-terminal residue" evidence="1">
    <location>
        <position position="1"/>
    </location>
</feature>
<protein>
    <submittedName>
        <fullName evidence="1">Putative nucleic acid-binding protein</fullName>
    </submittedName>
</protein>
<name>Q95P40_AEDAE</name>
<proteinExistence type="evidence at transcript level"/>
<organism evidence="1">
    <name type="scientific">Aedes aegypti</name>
    <name type="common">Yellowfever mosquito</name>
    <name type="synonym">Culex aegypti</name>
    <dbReference type="NCBI Taxonomy" id="7159"/>
    <lineage>
        <taxon>Eukaryota</taxon>
        <taxon>Metazoa</taxon>
        <taxon>Ecdysozoa</taxon>
        <taxon>Arthropoda</taxon>
        <taxon>Hexapoda</taxon>
        <taxon>Insecta</taxon>
        <taxon>Pterygota</taxon>
        <taxon>Neoptera</taxon>
        <taxon>Endopterygota</taxon>
        <taxon>Diptera</taxon>
        <taxon>Nematocera</taxon>
        <taxon>Culicoidea</taxon>
        <taxon>Culicidae</taxon>
        <taxon>Culicinae</taxon>
        <taxon>Aedini</taxon>
        <taxon>Aedes</taxon>
        <taxon>Stegomyia</taxon>
    </lineage>
</organism>
<sequence length="72" mass="8285">VSNADAVASSARYIDTVISTNARSTIGNWARRKFDVTILSWSERKFKKFEHSCHLISINIHIHIIQFNLNEI</sequence>
<evidence type="ECO:0000313" key="1">
    <source>
        <dbReference type="EMBL" id="AAK77218.1"/>
    </source>
</evidence>
<dbReference type="AlphaFoldDB" id="Q95P40"/>
<reference evidence="1" key="1">
    <citation type="submission" date="2001-06" db="EMBL/GenBank/DDBJ databases">
        <title>A targeted approach for the identification of genes determining Plasmodium gallinaceum susceptibility in Aedes aegypti.</title>
        <authorList>
            <person name="Morlais I."/>
            <person name="Severson D.W."/>
        </authorList>
    </citation>
    <scope>NUCLEOTIDE SEQUENCE</scope>
    <source>
        <tissue evidence="1">Midgut</tissue>
    </source>
</reference>
<accession>Q95P40</accession>